<keyword evidence="2" id="KW-1185">Reference proteome</keyword>
<dbReference type="OrthoDB" id="3945870at2759"/>
<reference evidence="1 2" key="1">
    <citation type="journal article" date="2012" name="PLoS Pathog.">
        <title>Diverse lifestyles and strategies of plant pathogenesis encoded in the genomes of eighteen Dothideomycetes fungi.</title>
        <authorList>
            <person name="Ohm R.A."/>
            <person name="Feau N."/>
            <person name="Henrissat B."/>
            <person name="Schoch C.L."/>
            <person name="Horwitz B.A."/>
            <person name="Barry K.W."/>
            <person name="Condon B.J."/>
            <person name="Copeland A.C."/>
            <person name="Dhillon B."/>
            <person name="Glaser F."/>
            <person name="Hesse C.N."/>
            <person name="Kosti I."/>
            <person name="LaButti K."/>
            <person name="Lindquist E.A."/>
            <person name="Lucas S."/>
            <person name="Salamov A.A."/>
            <person name="Bradshaw R.E."/>
            <person name="Ciuffetti L."/>
            <person name="Hamelin R.C."/>
            <person name="Kema G.H.J."/>
            <person name="Lawrence C."/>
            <person name="Scott J.A."/>
            <person name="Spatafora J.W."/>
            <person name="Turgeon B.G."/>
            <person name="de Wit P.J.G.M."/>
            <person name="Zhong S."/>
            <person name="Goodwin S.B."/>
            <person name="Grigoriev I.V."/>
        </authorList>
    </citation>
    <scope>NUCLEOTIDE SEQUENCE [LARGE SCALE GENOMIC DNA]</scope>
    <source>
        <strain evidence="2">28A</strain>
    </source>
</reference>
<dbReference type="GeneID" id="19403539"/>
<dbReference type="EMBL" id="KB908592">
    <property type="protein sequence ID" value="EOA87100.1"/>
    <property type="molecule type" value="Genomic_DNA"/>
</dbReference>
<sequence length="152" mass="17801">MELLDEDFATKKLTCYRGIARLPLDALGFRHSTVLDKHREVSLENVRRLERIYGQVGCLRLQDENVVNAIVEDDHLIAALSTHGISLDDMRNIRWPQEAPTLRLEKVYCLSGMHRIEAARRFLDENDKWWTVRLFSYGKWQSISLLHALIRE</sequence>
<evidence type="ECO:0000313" key="2">
    <source>
        <dbReference type="Proteomes" id="UP000016935"/>
    </source>
</evidence>
<dbReference type="HOGENOM" id="CLU_136957_0_0_1"/>
<protein>
    <recommendedName>
        <fullName evidence="3">ParB/Sulfiredoxin domain-containing protein</fullName>
    </recommendedName>
</protein>
<accession>R0IQB7</accession>
<name>R0IQB7_EXST2</name>
<proteinExistence type="predicted"/>
<organism evidence="1 2">
    <name type="scientific">Exserohilum turcicum (strain 28A)</name>
    <name type="common">Northern leaf blight fungus</name>
    <name type="synonym">Setosphaeria turcica</name>
    <dbReference type="NCBI Taxonomy" id="671987"/>
    <lineage>
        <taxon>Eukaryota</taxon>
        <taxon>Fungi</taxon>
        <taxon>Dikarya</taxon>
        <taxon>Ascomycota</taxon>
        <taxon>Pezizomycotina</taxon>
        <taxon>Dothideomycetes</taxon>
        <taxon>Pleosporomycetidae</taxon>
        <taxon>Pleosporales</taxon>
        <taxon>Pleosporineae</taxon>
        <taxon>Pleosporaceae</taxon>
        <taxon>Exserohilum</taxon>
    </lineage>
</organism>
<reference evidence="1 2" key="2">
    <citation type="journal article" date="2013" name="PLoS Genet.">
        <title>Comparative genome structure, secondary metabolite, and effector coding capacity across Cochliobolus pathogens.</title>
        <authorList>
            <person name="Condon B.J."/>
            <person name="Leng Y."/>
            <person name="Wu D."/>
            <person name="Bushley K.E."/>
            <person name="Ohm R.A."/>
            <person name="Otillar R."/>
            <person name="Martin J."/>
            <person name="Schackwitz W."/>
            <person name="Grimwood J."/>
            <person name="MohdZainudin N."/>
            <person name="Xue C."/>
            <person name="Wang R."/>
            <person name="Manning V.A."/>
            <person name="Dhillon B."/>
            <person name="Tu Z.J."/>
            <person name="Steffenson B.J."/>
            <person name="Salamov A."/>
            <person name="Sun H."/>
            <person name="Lowry S."/>
            <person name="LaButti K."/>
            <person name="Han J."/>
            <person name="Copeland A."/>
            <person name="Lindquist E."/>
            <person name="Barry K."/>
            <person name="Schmutz J."/>
            <person name="Baker S.E."/>
            <person name="Ciuffetti L.M."/>
            <person name="Grigoriev I.V."/>
            <person name="Zhong S."/>
            <person name="Turgeon B.G."/>
        </authorList>
    </citation>
    <scope>NUCLEOTIDE SEQUENCE [LARGE SCALE GENOMIC DNA]</scope>
    <source>
        <strain evidence="2">28A</strain>
    </source>
</reference>
<dbReference type="InterPro" id="IPR022198">
    <property type="entry name" value="DUF3723"/>
</dbReference>
<dbReference type="AlphaFoldDB" id="R0IQB7"/>
<dbReference type="STRING" id="671987.R0IQB7"/>
<dbReference type="Pfam" id="PF12520">
    <property type="entry name" value="DUF3723"/>
    <property type="match status" value="1"/>
</dbReference>
<gene>
    <name evidence="1" type="ORF">SETTUDRAFT_31400</name>
</gene>
<evidence type="ECO:0000313" key="1">
    <source>
        <dbReference type="EMBL" id="EOA87100.1"/>
    </source>
</evidence>
<evidence type="ECO:0008006" key="3">
    <source>
        <dbReference type="Google" id="ProtNLM"/>
    </source>
</evidence>
<dbReference type="Proteomes" id="UP000016935">
    <property type="component" value="Unassembled WGS sequence"/>
</dbReference>
<dbReference type="RefSeq" id="XP_008025056.1">
    <property type="nucleotide sequence ID" value="XM_008026865.1"/>
</dbReference>